<reference evidence="1 2" key="1">
    <citation type="submission" date="2020-04" db="EMBL/GenBank/DDBJ databases">
        <title>Pseudoalteromonas caenipelagi sp. nov., isolated from a tidal flat.</title>
        <authorList>
            <person name="Park S."/>
            <person name="Yoon J.-H."/>
        </authorList>
    </citation>
    <scope>NUCLEOTIDE SEQUENCE [LARGE SCALE GENOMIC DNA]</scope>
    <source>
        <strain evidence="1 2">JBTF-M23</strain>
    </source>
</reference>
<gene>
    <name evidence="1" type="ORF">HG263_04575</name>
</gene>
<dbReference type="RefSeq" id="WP_171624861.1">
    <property type="nucleotide sequence ID" value="NZ_JABBPG010000001.1"/>
</dbReference>
<keyword evidence="2" id="KW-1185">Reference proteome</keyword>
<protein>
    <submittedName>
        <fullName evidence="1">YHS domain-containing protein</fullName>
    </submittedName>
</protein>
<name>A0A849V8C1_9GAMM</name>
<dbReference type="AlphaFoldDB" id="A0A849V8C1"/>
<evidence type="ECO:0000313" key="1">
    <source>
        <dbReference type="EMBL" id="NOU49809.1"/>
    </source>
</evidence>
<accession>A0A849V8C1</accession>
<comment type="caution">
    <text evidence="1">The sequence shown here is derived from an EMBL/GenBank/DDBJ whole genome shotgun (WGS) entry which is preliminary data.</text>
</comment>
<evidence type="ECO:0000313" key="2">
    <source>
        <dbReference type="Proteomes" id="UP000586305"/>
    </source>
</evidence>
<organism evidence="1 2">
    <name type="scientific">Pseudoalteromonas caenipelagi</name>
    <dbReference type="NCBI Taxonomy" id="2726988"/>
    <lineage>
        <taxon>Bacteria</taxon>
        <taxon>Pseudomonadati</taxon>
        <taxon>Pseudomonadota</taxon>
        <taxon>Gammaproteobacteria</taxon>
        <taxon>Alteromonadales</taxon>
        <taxon>Pseudoalteromonadaceae</taxon>
        <taxon>Pseudoalteromonas</taxon>
    </lineage>
</organism>
<dbReference type="EMBL" id="JABBPG010000001">
    <property type="protein sequence ID" value="NOU49809.1"/>
    <property type="molecule type" value="Genomic_DNA"/>
</dbReference>
<proteinExistence type="predicted"/>
<sequence length="72" mass="8102">MNKYENKEAINKFCPRSGKPVEPDSLTQYKGLVVGFCNSGCRDDFARNINNRPNDASYFDVLIKEHGLSTST</sequence>
<dbReference type="Proteomes" id="UP000586305">
    <property type="component" value="Unassembled WGS sequence"/>
</dbReference>